<dbReference type="PROSITE" id="PS51186">
    <property type="entry name" value="GNAT"/>
    <property type="match status" value="1"/>
</dbReference>
<dbReference type="EMBL" id="VULX01000002">
    <property type="protein sequence ID" value="MSR90375.1"/>
    <property type="molecule type" value="Genomic_DNA"/>
</dbReference>
<dbReference type="InterPro" id="IPR016181">
    <property type="entry name" value="Acyl_CoA_acyltransferase"/>
</dbReference>
<dbReference type="PANTHER" id="PTHR43792">
    <property type="entry name" value="GNAT FAMILY, PUTATIVE (AFU_ORTHOLOGUE AFUA_3G00765)-RELATED-RELATED"/>
    <property type="match status" value="1"/>
</dbReference>
<evidence type="ECO:0000259" key="1">
    <source>
        <dbReference type="PROSITE" id="PS51186"/>
    </source>
</evidence>
<keyword evidence="2" id="KW-0808">Transferase</keyword>
<dbReference type="Proteomes" id="UP000460287">
    <property type="component" value="Unassembled WGS sequence"/>
</dbReference>
<dbReference type="SUPFAM" id="SSF55729">
    <property type="entry name" value="Acyl-CoA N-acyltransferases (Nat)"/>
    <property type="match status" value="1"/>
</dbReference>
<dbReference type="InterPro" id="IPR000182">
    <property type="entry name" value="GNAT_dom"/>
</dbReference>
<reference evidence="2 3" key="1">
    <citation type="submission" date="2019-08" db="EMBL/GenBank/DDBJ databases">
        <title>In-depth cultivation of the pig gut microbiome towards novel bacterial diversity and tailored functional studies.</title>
        <authorList>
            <person name="Wylensek D."/>
            <person name="Hitch T.C.A."/>
            <person name="Clavel T."/>
        </authorList>
    </citation>
    <scope>NUCLEOTIDE SEQUENCE [LARGE SCALE GENOMIC DNA]</scope>
    <source>
        <strain evidence="2 3">WCA-383-APC-5B</strain>
    </source>
</reference>
<keyword evidence="3" id="KW-1185">Reference proteome</keyword>
<dbReference type="Pfam" id="PF13302">
    <property type="entry name" value="Acetyltransf_3"/>
    <property type="match status" value="1"/>
</dbReference>
<dbReference type="InterPro" id="IPR051531">
    <property type="entry name" value="N-acetyltransferase"/>
</dbReference>
<name>A0A7X2T0P7_9CLOT</name>
<feature type="domain" description="N-acetyltransferase" evidence="1">
    <location>
        <begin position="3"/>
        <end position="154"/>
    </location>
</feature>
<organism evidence="2 3">
    <name type="scientific">Inconstantimicrobium porci</name>
    <dbReference type="NCBI Taxonomy" id="2652291"/>
    <lineage>
        <taxon>Bacteria</taxon>
        <taxon>Bacillati</taxon>
        <taxon>Bacillota</taxon>
        <taxon>Clostridia</taxon>
        <taxon>Eubacteriales</taxon>
        <taxon>Clostridiaceae</taxon>
        <taxon>Inconstantimicrobium</taxon>
    </lineage>
</organism>
<proteinExistence type="predicted"/>
<dbReference type="GO" id="GO:0016747">
    <property type="term" value="F:acyltransferase activity, transferring groups other than amino-acyl groups"/>
    <property type="evidence" value="ECO:0007669"/>
    <property type="project" value="InterPro"/>
</dbReference>
<evidence type="ECO:0000313" key="3">
    <source>
        <dbReference type="Proteomes" id="UP000460287"/>
    </source>
</evidence>
<dbReference type="Gene3D" id="3.40.630.30">
    <property type="match status" value="1"/>
</dbReference>
<protein>
    <submittedName>
        <fullName evidence="2">GNAT family N-acetyltransferase</fullName>
    </submittedName>
</protein>
<dbReference type="AlphaFoldDB" id="A0A7X2T0P7"/>
<accession>A0A7X2T0P7</accession>
<dbReference type="RefSeq" id="WP_328598646.1">
    <property type="nucleotide sequence ID" value="NZ_VULX01000002.1"/>
</dbReference>
<gene>
    <name evidence="2" type="ORF">FYJ33_02830</name>
</gene>
<evidence type="ECO:0000313" key="2">
    <source>
        <dbReference type="EMBL" id="MSR90375.1"/>
    </source>
</evidence>
<comment type="caution">
    <text evidence="2">The sequence shown here is derived from an EMBL/GenBank/DDBJ whole genome shotgun (WGS) entry which is preliminary data.</text>
</comment>
<sequence length="154" mass="17912">MSLLILSLILKSRYVGWNSHKNKNETLQLISSWIEEYKNNSYNWAVELKDTHELIGNISAFNVSKKNSNCEIGYCYGREFWGRGYATEALKAVLDHMLKECEMHIVEAKHYSLNPSSGRVMQKAGMIKEAVLKERRYEEASKTYSDLIYYSKKL</sequence>